<comment type="caution">
    <text evidence="6">The sequence shown here is derived from an EMBL/GenBank/DDBJ whole genome shotgun (WGS) entry which is preliminary data.</text>
</comment>
<keyword evidence="2" id="KW-0805">Transcription regulation</keyword>
<evidence type="ECO:0000256" key="4">
    <source>
        <dbReference type="ARBA" id="ARBA00023163"/>
    </source>
</evidence>
<comment type="subcellular location">
    <subcellularLocation>
        <location evidence="1">Nucleus</location>
    </subcellularLocation>
</comment>
<gene>
    <name evidence="6" type="ORF">D6D28_07221</name>
</gene>
<evidence type="ECO:0008006" key="8">
    <source>
        <dbReference type="Google" id="ProtNLM"/>
    </source>
</evidence>
<dbReference type="AlphaFoldDB" id="A0A4S8SBI6"/>
<dbReference type="Proteomes" id="UP000304951">
    <property type="component" value="Unassembled WGS sequence"/>
</dbReference>
<evidence type="ECO:0000256" key="5">
    <source>
        <dbReference type="ARBA" id="ARBA00023242"/>
    </source>
</evidence>
<dbReference type="InterPro" id="IPR051089">
    <property type="entry name" value="prtT"/>
</dbReference>
<evidence type="ECO:0000313" key="6">
    <source>
        <dbReference type="EMBL" id="THV67784.1"/>
    </source>
</evidence>
<organism evidence="6 7">
    <name type="scientific">Aureobasidium pullulans</name>
    <name type="common">Black yeast</name>
    <name type="synonym">Pullularia pullulans</name>
    <dbReference type="NCBI Taxonomy" id="5580"/>
    <lineage>
        <taxon>Eukaryota</taxon>
        <taxon>Fungi</taxon>
        <taxon>Dikarya</taxon>
        <taxon>Ascomycota</taxon>
        <taxon>Pezizomycotina</taxon>
        <taxon>Dothideomycetes</taxon>
        <taxon>Dothideomycetidae</taxon>
        <taxon>Dothideales</taxon>
        <taxon>Saccotheciaceae</taxon>
        <taxon>Aureobasidium</taxon>
    </lineage>
</organism>
<evidence type="ECO:0000256" key="3">
    <source>
        <dbReference type="ARBA" id="ARBA00023125"/>
    </source>
</evidence>
<keyword evidence="3" id="KW-0238">DNA-binding</keyword>
<dbReference type="PANTHER" id="PTHR31845:SF17">
    <property type="entry name" value="ZN(II)2CYS6 TRANSCRIPTION FACTOR (EUROFUNG)"/>
    <property type="match status" value="1"/>
</dbReference>
<dbReference type="GO" id="GO:0000981">
    <property type="term" value="F:DNA-binding transcription factor activity, RNA polymerase II-specific"/>
    <property type="evidence" value="ECO:0007669"/>
    <property type="project" value="TreeGrafter"/>
</dbReference>
<dbReference type="PANTHER" id="PTHR31845">
    <property type="entry name" value="FINGER DOMAIN PROTEIN, PUTATIVE-RELATED"/>
    <property type="match status" value="1"/>
</dbReference>
<sequence>MTHSLTIASAEPSLPRAFHSVLVRGGNKFWYRSKCKSSQGGRVLENHEQRLVTLEGAEKNQDLGHQGRARCASLAGEYNDRAVINLQSASPLQAARDAQEPEFNMDHVALESPFATLRSMGARVNDQTNADSSSKTRYQSSLCDPIACGILTAKEAERAVDLYFSRHHPNAPFVSEAFRKDPLSIRSTSPSVFLAICSISARSWPEEYERQPEQPCKAHLKVVDLVSLFDKRISQLLLRPIPSDINLDSVQALLLYAQWMPFDEKHREDRFRPTPNPTSRYNDVSAWAVLGLAARYAKLLRINQQVATTGRNNYYEEDLARFRTYYNLISCDFNLMLSSGLPVSIDPTSTRQGMLELAESDRAQLPGDLRIVALIELVSVTYKTLVKCGDFSGRTLDPKSLRSLNADLDQWERPWTVKLANTFSQHNQLPFTSVRWYRLALNSASLAPLFSPEKQARPQHSHLLSIQCLEKSLTAACQIVFSYSFDAGDFVWDLESQLPSSFPGGLFKLDVEALQRMQYAVDSSWISYTFAVTFLVLCFVRQIVDENLQLLCLQPAGPQTYLQPPNLRSGSILDRLLRLALEVCSGIECFSSFCPGHDYRKIITRAASLLGVKDQIGKDYTTEAGADMQSILDLIHESGFEWPEDLCGMESNLDINWTS</sequence>
<proteinExistence type="predicted"/>
<reference evidence="6 7" key="1">
    <citation type="submission" date="2018-10" db="EMBL/GenBank/DDBJ databases">
        <title>Fifty Aureobasidium pullulans genomes reveal a recombining polyextremotolerant generalist.</title>
        <authorList>
            <person name="Gostincar C."/>
            <person name="Turk M."/>
            <person name="Zajc J."/>
            <person name="Gunde-Cimerman N."/>
        </authorList>
    </citation>
    <scope>NUCLEOTIDE SEQUENCE [LARGE SCALE GENOMIC DNA]</scope>
    <source>
        <strain evidence="6 7">EXF-11900</strain>
    </source>
</reference>
<name>A0A4S8SBI6_AURPU</name>
<protein>
    <recommendedName>
        <fullName evidence="8">Transcription factor domain-containing protein</fullName>
    </recommendedName>
</protein>
<evidence type="ECO:0000256" key="2">
    <source>
        <dbReference type="ARBA" id="ARBA00023015"/>
    </source>
</evidence>
<evidence type="ECO:0000313" key="7">
    <source>
        <dbReference type="Proteomes" id="UP000304951"/>
    </source>
</evidence>
<dbReference type="GO" id="GO:0000976">
    <property type="term" value="F:transcription cis-regulatory region binding"/>
    <property type="evidence" value="ECO:0007669"/>
    <property type="project" value="TreeGrafter"/>
</dbReference>
<dbReference type="GO" id="GO:0005634">
    <property type="term" value="C:nucleus"/>
    <property type="evidence" value="ECO:0007669"/>
    <property type="project" value="UniProtKB-SubCell"/>
</dbReference>
<accession>A0A4S8SBI6</accession>
<evidence type="ECO:0000256" key="1">
    <source>
        <dbReference type="ARBA" id="ARBA00004123"/>
    </source>
</evidence>
<keyword evidence="4" id="KW-0804">Transcription</keyword>
<keyword evidence="5" id="KW-0539">Nucleus</keyword>
<dbReference type="CDD" id="cd12148">
    <property type="entry name" value="fungal_TF_MHR"/>
    <property type="match status" value="1"/>
</dbReference>
<dbReference type="EMBL" id="QZAF01000376">
    <property type="protein sequence ID" value="THV67784.1"/>
    <property type="molecule type" value="Genomic_DNA"/>
</dbReference>